<comment type="caution">
    <text evidence="3">The sequence shown here is derived from an EMBL/GenBank/DDBJ whole genome shotgun (WGS) entry which is preliminary data.</text>
</comment>
<gene>
    <name evidence="3" type="ORF">GCM10022276_00650</name>
</gene>
<proteinExistence type="predicted"/>
<sequence length="98" mass="11046">MSWAIAPLGGSSARFADDGSEFSAGRLSPRCTQMNDDEPATDLDALKAEHRRLDEEIARLLDDPDTDQLEIARLKRRKLRLKDQIQQILDTRTPDIIA</sequence>
<evidence type="ECO:0008006" key="5">
    <source>
        <dbReference type="Google" id="ProtNLM"/>
    </source>
</evidence>
<dbReference type="Proteomes" id="UP001500827">
    <property type="component" value="Unassembled WGS sequence"/>
</dbReference>
<evidence type="ECO:0000313" key="4">
    <source>
        <dbReference type="Proteomes" id="UP001500827"/>
    </source>
</evidence>
<dbReference type="Gene3D" id="6.10.280.50">
    <property type="match status" value="1"/>
</dbReference>
<reference evidence="4" key="1">
    <citation type="journal article" date="2019" name="Int. J. Syst. Evol. Microbiol.">
        <title>The Global Catalogue of Microorganisms (GCM) 10K type strain sequencing project: providing services to taxonomists for standard genome sequencing and annotation.</title>
        <authorList>
            <consortium name="The Broad Institute Genomics Platform"/>
            <consortium name="The Broad Institute Genome Sequencing Center for Infectious Disease"/>
            <person name="Wu L."/>
            <person name="Ma J."/>
        </authorList>
    </citation>
    <scope>NUCLEOTIDE SEQUENCE [LARGE SCALE GENOMIC DNA]</scope>
    <source>
        <strain evidence="4">JCM 17543</strain>
    </source>
</reference>
<evidence type="ECO:0000256" key="1">
    <source>
        <dbReference type="SAM" id="Coils"/>
    </source>
</evidence>
<feature type="coiled-coil region" evidence="1">
    <location>
        <begin position="43"/>
        <end position="91"/>
    </location>
</feature>
<keyword evidence="1" id="KW-0175">Coiled coil</keyword>
<dbReference type="Pfam" id="PF04325">
    <property type="entry name" value="DUF465"/>
    <property type="match status" value="1"/>
</dbReference>
<keyword evidence="4" id="KW-1185">Reference proteome</keyword>
<dbReference type="EMBL" id="BAABBM010000001">
    <property type="protein sequence ID" value="GAA3885599.1"/>
    <property type="molecule type" value="Genomic_DNA"/>
</dbReference>
<dbReference type="InterPro" id="IPR038444">
    <property type="entry name" value="DUF465_sf"/>
</dbReference>
<protein>
    <recommendedName>
        <fullName evidence="5">DUF465 domain-containing protein</fullName>
    </recommendedName>
</protein>
<evidence type="ECO:0000313" key="3">
    <source>
        <dbReference type="EMBL" id="GAA3885599.1"/>
    </source>
</evidence>
<name>A0ABP7KRL4_9SPHN</name>
<dbReference type="InterPro" id="IPR007420">
    <property type="entry name" value="DUF465"/>
</dbReference>
<accession>A0ABP7KRL4</accession>
<organism evidence="3 4">
    <name type="scientific">Sphingomonas limnosediminicola</name>
    <dbReference type="NCBI Taxonomy" id="940133"/>
    <lineage>
        <taxon>Bacteria</taxon>
        <taxon>Pseudomonadati</taxon>
        <taxon>Pseudomonadota</taxon>
        <taxon>Alphaproteobacteria</taxon>
        <taxon>Sphingomonadales</taxon>
        <taxon>Sphingomonadaceae</taxon>
        <taxon>Sphingomonas</taxon>
    </lineage>
</organism>
<evidence type="ECO:0000256" key="2">
    <source>
        <dbReference type="SAM" id="MobiDB-lite"/>
    </source>
</evidence>
<feature type="region of interest" description="Disordered" evidence="2">
    <location>
        <begin position="1"/>
        <end position="38"/>
    </location>
</feature>